<dbReference type="GeneID" id="74946823"/>
<dbReference type="RefSeq" id="WP_075054723.1">
    <property type="nucleotide sequence ID" value="NZ_CP007536.1"/>
</dbReference>
<dbReference type="HOGENOM" id="CLU_031942_3_2_2"/>
<dbReference type="NCBIfam" id="TIGR00945">
    <property type="entry name" value="tatC"/>
    <property type="match status" value="1"/>
</dbReference>
<keyword evidence="7" id="KW-1185">Reference proteome</keyword>
<sequence>MASEMTFFEHIDELRTRIVRMAIAVIAITIFCMAFSLHPFEYAGIPLAYPFPDPINNVSAQIMLFMQKDLIPPTVTLVQIAPGQAFFAQVYVSMLAGIIGAMPVIVKEIAGFIAPAISPKARKSISHVVAPAIALFVAGVAFSYLVAVPFVLQFLYQYGEAIGAVALFNVSDFISFVLQFLLGFGIAFELPVMMYGISLTGAMSPYFWRNNIRYAVIVLVVFGAIITPDGSGITMWFVAGPMIVLYLAGMAAVESRAKKLERVAGARA</sequence>
<keyword evidence="5" id="KW-1003">Cell membrane</keyword>
<evidence type="ECO:0000256" key="2">
    <source>
        <dbReference type="ARBA" id="ARBA00022692"/>
    </source>
</evidence>
<dbReference type="PANTHER" id="PTHR30371">
    <property type="entry name" value="SEC-INDEPENDENT PROTEIN TRANSLOCASE PROTEIN TATC"/>
    <property type="match status" value="1"/>
</dbReference>
<evidence type="ECO:0000256" key="4">
    <source>
        <dbReference type="ARBA" id="ARBA00023136"/>
    </source>
</evidence>
<dbReference type="Proteomes" id="UP000027093">
    <property type="component" value="Chromosome"/>
</dbReference>
<keyword evidence="5" id="KW-0813">Transport</keyword>
<feature type="transmembrane region" description="Helical" evidence="5">
    <location>
        <begin position="21"/>
        <end position="40"/>
    </location>
</feature>
<dbReference type="PRINTS" id="PR01840">
    <property type="entry name" value="TATCFAMILY"/>
</dbReference>
<reference evidence="6 7" key="1">
    <citation type="journal article" date="2014" name="Int. J. Syst. Evol. Microbiol.">
        <title>Nitrososphaera viennensis gen. nov., sp. nov., an aerobic and mesophilic, ammonia-oxidizing archaeon from soil and a member of the archaeal phylum Thaumarchaeota.</title>
        <authorList>
            <person name="Stieglmeier M."/>
            <person name="Klingl A."/>
            <person name="Alves R.J."/>
            <person name="Rittmann S.K."/>
            <person name="Melcher M."/>
            <person name="Leisch N."/>
            <person name="Schleper C."/>
        </authorList>
    </citation>
    <scope>NUCLEOTIDE SEQUENCE [LARGE SCALE GENOMIC DNA]</scope>
    <source>
        <strain evidence="6">EN76</strain>
    </source>
</reference>
<evidence type="ECO:0000256" key="5">
    <source>
        <dbReference type="HAMAP-Rule" id="MF_00902"/>
    </source>
</evidence>
<accession>A0A060HQH9</accession>
<dbReference type="GO" id="GO:0043953">
    <property type="term" value="P:protein transport by the Tat complex"/>
    <property type="evidence" value="ECO:0007669"/>
    <property type="project" value="UniProtKB-UniRule"/>
</dbReference>
<gene>
    <name evidence="5 6" type="primary">tatC</name>
    <name evidence="6" type="ORF">NVIE_015520</name>
</gene>
<dbReference type="PANTHER" id="PTHR30371:SF0">
    <property type="entry name" value="SEC-INDEPENDENT PROTEIN TRANSLOCASE PROTEIN TATC, CHLOROPLASTIC-RELATED"/>
    <property type="match status" value="1"/>
</dbReference>
<keyword evidence="5" id="KW-0653">Protein transport</keyword>
<dbReference type="InterPro" id="IPR002033">
    <property type="entry name" value="TatC"/>
</dbReference>
<evidence type="ECO:0000256" key="3">
    <source>
        <dbReference type="ARBA" id="ARBA00022989"/>
    </source>
</evidence>
<dbReference type="GO" id="GO:0033281">
    <property type="term" value="C:TAT protein transport complex"/>
    <property type="evidence" value="ECO:0007669"/>
    <property type="project" value="UniProtKB-UniRule"/>
</dbReference>
<dbReference type="STRING" id="926571.NVIE_015520"/>
<keyword evidence="3 5" id="KW-1133">Transmembrane helix</keyword>
<dbReference type="HAMAP" id="MF_00902">
    <property type="entry name" value="TatC"/>
    <property type="match status" value="1"/>
</dbReference>
<dbReference type="Pfam" id="PF00902">
    <property type="entry name" value="TatC"/>
    <property type="match status" value="1"/>
</dbReference>
<comment type="similarity">
    <text evidence="5">Belongs to the TatC family.</text>
</comment>
<comment type="subunit">
    <text evidence="5">Forms a complex with TatA.</text>
</comment>
<proteinExistence type="inferred from homology"/>
<feature type="transmembrane region" description="Helical" evidence="5">
    <location>
        <begin position="211"/>
        <end position="227"/>
    </location>
</feature>
<keyword evidence="4 5" id="KW-0472">Membrane</keyword>
<protein>
    <recommendedName>
        <fullName evidence="5">Sec-independent protein translocase protein TatC</fullName>
    </recommendedName>
</protein>
<evidence type="ECO:0000313" key="7">
    <source>
        <dbReference type="Proteomes" id="UP000027093"/>
    </source>
</evidence>
<comment type="function">
    <text evidence="5">Part of the twin-arginine translocation (Tat) system that transports large folded proteins containing a characteristic twin-arginine motif in their signal peptide across membranes.</text>
</comment>
<feature type="transmembrane region" description="Helical" evidence="5">
    <location>
        <begin position="233"/>
        <end position="253"/>
    </location>
</feature>
<feature type="transmembrane region" description="Helical" evidence="5">
    <location>
        <begin position="127"/>
        <end position="156"/>
    </location>
</feature>
<dbReference type="EMBL" id="CP007536">
    <property type="protein sequence ID" value="AIC15801.1"/>
    <property type="molecule type" value="Genomic_DNA"/>
</dbReference>
<feature type="transmembrane region" description="Helical" evidence="5">
    <location>
        <begin position="176"/>
        <end position="199"/>
    </location>
</feature>
<organism evidence="6 7">
    <name type="scientific">Nitrososphaera viennensis EN76</name>
    <dbReference type="NCBI Taxonomy" id="926571"/>
    <lineage>
        <taxon>Archaea</taxon>
        <taxon>Nitrososphaerota</taxon>
        <taxon>Nitrososphaeria</taxon>
        <taxon>Nitrososphaerales</taxon>
        <taxon>Nitrososphaeraceae</taxon>
        <taxon>Nitrososphaera</taxon>
    </lineage>
</organism>
<dbReference type="KEGG" id="nvn:NVIE_015520"/>
<feature type="transmembrane region" description="Helical" evidence="5">
    <location>
        <begin position="86"/>
        <end position="106"/>
    </location>
</feature>
<evidence type="ECO:0000313" key="6">
    <source>
        <dbReference type="EMBL" id="AIC15801.1"/>
    </source>
</evidence>
<dbReference type="GO" id="GO:0009977">
    <property type="term" value="F:proton motive force dependent protein transmembrane transporter activity"/>
    <property type="evidence" value="ECO:0007669"/>
    <property type="project" value="TreeGrafter"/>
</dbReference>
<dbReference type="GO" id="GO:0065002">
    <property type="term" value="P:intracellular protein transmembrane transport"/>
    <property type="evidence" value="ECO:0007669"/>
    <property type="project" value="TreeGrafter"/>
</dbReference>
<keyword evidence="5" id="KW-0811">Translocation</keyword>
<dbReference type="OrthoDB" id="15305at2157"/>
<dbReference type="AlphaFoldDB" id="A0A060HQH9"/>
<evidence type="ECO:0000256" key="1">
    <source>
        <dbReference type="ARBA" id="ARBA00004141"/>
    </source>
</evidence>
<keyword evidence="2 5" id="KW-0812">Transmembrane</keyword>
<comment type="subcellular location">
    <subcellularLocation>
        <location evidence="5">Cell membrane</location>
        <topology evidence="5">Multi-pass membrane protein</topology>
    </subcellularLocation>
    <subcellularLocation>
        <location evidence="1">Membrane</location>
        <topology evidence="1">Multi-pass membrane protein</topology>
    </subcellularLocation>
</comment>
<name>A0A060HQH9_9ARCH</name>